<reference evidence="4 5" key="1">
    <citation type="journal article" date="2015" name="Nature">
        <title>rRNA introns, odd ribosomes, and small enigmatic genomes across a large radiation of phyla.</title>
        <authorList>
            <person name="Brown C.T."/>
            <person name="Hug L.A."/>
            <person name="Thomas B.C."/>
            <person name="Sharon I."/>
            <person name="Castelle C.J."/>
            <person name="Singh A."/>
            <person name="Wilkins M.J."/>
            <person name="Williams K.H."/>
            <person name="Banfield J.F."/>
        </authorList>
    </citation>
    <scope>NUCLEOTIDE SEQUENCE [LARGE SCALE GENOMIC DNA]</scope>
</reference>
<dbReference type="Pfam" id="PF01551">
    <property type="entry name" value="Peptidase_M23"/>
    <property type="match status" value="1"/>
</dbReference>
<sequence>MKYSRVFTSVFIVSTLLFGWTHFVLAEGTTSDDINTLNQEIELKQHSIDQLNRQIEEYRKKIEQKQSQTNSLINEIDIIENRIAKTKLDIESAQSQIDLVNSQIALIEREIHELEETLEKDRELISTILLEVQIQDHSLPFQLFFSTDSFSEFFDDLEHLESLSTDLKKAVDTARVSKEEYLFKRENEQGKKNQLVSLSQSLEKEQQNLSEVVGAKETLLSTTQASESAFKALLYDVRQEQTYVNQQIALLQDEIEGKLNEHDSIGDSSILSWPLDPTIRGISTYFHDPTYPFRNLFEHSGLDLPAPTGTPVGSAAPGYIAWTKVGSLYGNYVMVIHTNGFATLYAHLSRIDVVPDQFVARGDQIGAVGSTGFSTGPHLHFEIRKNGIPTDPISYLIAY</sequence>
<dbReference type="GO" id="GO:0004222">
    <property type="term" value="F:metalloendopeptidase activity"/>
    <property type="evidence" value="ECO:0007669"/>
    <property type="project" value="TreeGrafter"/>
</dbReference>
<keyword evidence="1" id="KW-0175">Coiled coil</keyword>
<dbReference type="InterPro" id="IPR016047">
    <property type="entry name" value="M23ase_b-sheet_dom"/>
</dbReference>
<dbReference type="EMBL" id="LBWG01000005">
    <property type="protein sequence ID" value="KKR04600.1"/>
    <property type="molecule type" value="Genomic_DNA"/>
</dbReference>
<gene>
    <name evidence="4" type="ORF">UT30_C0005G0003</name>
</gene>
<dbReference type="CDD" id="cd12797">
    <property type="entry name" value="M23_peptidase"/>
    <property type="match status" value="1"/>
</dbReference>
<feature type="chain" id="PRO_5002533984" evidence="2">
    <location>
        <begin position="27"/>
        <end position="399"/>
    </location>
</feature>
<proteinExistence type="predicted"/>
<dbReference type="PANTHER" id="PTHR21666:SF270">
    <property type="entry name" value="MUREIN HYDROLASE ACTIVATOR ENVC"/>
    <property type="match status" value="1"/>
</dbReference>
<feature type="coiled-coil region" evidence="1">
    <location>
        <begin position="34"/>
        <end position="124"/>
    </location>
</feature>
<protein>
    <submittedName>
        <fullName evidence="4">Peptidase M23</fullName>
    </submittedName>
</protein>
<dbReference type="Proteomes" id="UP000033935">
    <property type="component" value="Unassembled WGS sequence"/>
</dbReference>
<dbReference type="Gene3D" id="6.10.250.3150">
    <property type="match status" value="1"/>
</dbReference>
<feature type="signal peptide" evidence="2">
    <location>
        <begin position="1"/>
        <end position="26"/>
    </location>
</feature>
<evidence type="ECO:0000259" key="3">
    <source>
        <dbReference type="Pfam" id="PF01551"/>
    </source>
</evidence>
<name>A0A0G0Q2H4_9BACT</name>
<comment type="caution">
    <text evidence="4">The sequence shown here is derived from an EMBL/GenBank/DDBJ whole genome shotgun (WGS) entry which is preliminary data.</text>
</comment>
<evidence type="ECO:0000256" key="2">
    <source>
        <dbReference type="SAM" id="SignalP"/>
    </source>
</evidence>
<dbReference type="AlphaFoldDB" id="A0A0G0Q2H4"/>
<evidence type="ECO:0000313" key="5">
    <source>
        <dbReference type="Proteomes" id="UP000033935"/>
    </source>
</evidence>
<feature type="domain" description="M23ase beta-sheet core" evidence="3">
    <location>
        <begin position="298"/>
        <end position="392"/>
    </location>
</feature>
<dbReference type="InterPro" id="IPR011055">
    <property type="entry name" value="Dup_hybrid_motif"/>
</dbReference>
<dbReference type="InterPro" id="IPR050570">
    <property type="entry name" value="Cell_wall_metabolism_enzyme"/>
</dbReference>
<keyword evidence="2" id="KW-0732">Signal</keyword>
<dbReference type="SUPFAM" id="SSF51261">
    <property type="entry name" value="Duplicated hybrid motif"/>
    <property type="match status" value="1"/>
</dbReference>
<dbReference type="SUPFAM" id="SSF57997">
    <property type="entry name" value="Tropomyosin"/>
    <property type="match status" value="1"/>
</dbReference>
<dbReference type="Gene3D" id="2.70.70.10">
    <property type="entry name" value="Glucose Permease (Domain IIA)"/>
    <property type="match status" value="1"/>
</dbReference>
<dbReference type="PANTHER" id="PTHR21666">
    <property type="entry name" value="PEPTIDASE-RELATED"/>
    <property type="match status" value="1"/>
</dbReference>
<evidence type="ECO:0000313" key="4">
    <source>
        <dbReference type="EMBL" id="KKR04600.1"/>
    </source>
</evidence>
<organism evidence="4 5">
    <name type="scientific">Candidatus Uhrbacteria bacterium GW2011_GWF2_39_13</name>
    <dbReference type="NCBI Taxonomy" id="1618995"/>
    <lineage>
        <taxon>Bacteria</taxon>
        <taxon>Candidatus Uhriibacteriota</taxon>
    </lineage>
</organism>
<evidence type="ECO:0000256" key="1">
    <source>
        <dbReference type="SAM" id="Coils"/>
    </source>
</evidence>
<accession>A0A0G0Q2H4</accession>